<dbReference type="InterPro" id="IPR015943">
    <property type="entry name" value="WD40/YVTN_repeat-like_dom_sf"/>
</dbReference>
<dbReference type="Proteomes" id="UP001489004">
    <property type="component" value="Unassembled WGS sequence"/>
</dbReference>
<dbReference type="PROSITE" id="PS50088">
    <property type="entry name" value="ANK_REPEAT"/>
    <property type="match status" value="1"/>
</dbReference>
<dbReference type="PRINTS" id="PR00320">
    <property type="entry name" value="GPROTEINBRPT"/>
</dbReference>
<feature type="compositionally biased region" description="Low complexity" evidence="9">
    <location>
        <begin position="643"/>
        <end position="676"/>
    </location>
</feature>
<dbReference type="Pfam" id="PF00400">
    <property type="entry name" value="WD40"/>
    <property type="match status" value="4"/>
</dbReference>
<evidence type="ECO:0000259" key="10">
    <source>
        <dbReference type="Pfam" id="PF12265"/>
    </source>
</evidence>
<evidence type="ECO:0000256" key="4">
    <source>
        <dbReference type="ARBA" id="ARBA00022737"/>
    </source>
</evidence>
<dbReference type="PROSITE" id="PS00678">
    <property type="entry name" value="WD_REPEATS_1"/>
    <property type="match status" value="2"/>
</dbReference>
<feature type="repeat" description="WD" evidence="8">
    <location>
        <begin position="508"/>
        <end position="550"/>
    </location>
</feature>
<dbReference type="InterPro" id="IPR002110">
    <property type="entry name" value="Ankyrin_rpt"/>
</dbReference>
<name>A0AAW1QBR5_9CHLO</name>
<dbReference type="Pfam" id="PF12265">
    <property type="entry name" value="CAF1C_H4-bd"/>
    <property type="match status" value="1"/>
</dbReference>
<dbReference type="SUPFAM" id="SSF48403">
    <property type="entry name" value="Ankyrin repeat"/>
    <property type="match status" value="1"/>
</dbReference>
<evidence type="ECO:0000256" key="2">
    <source>
        <dbReference type="ARBA" id="ARBA00009341"/>
    </source>
</evidence>
<dbReference type="InterPro" id="IPR022052">
    <property type="entry name" value="Histone-bd_RBBP4-like_N"/>
</dbReference>
<keyword evidence="3 8" id="KW-0853">WD repeat</keyword>
<dbReference type="SMART" id="SM00320">
    <property type="entry name" value="WD40"/>
    <property type="match status" value="5"/>
</dbReference>
<evidence type="ECO:0000313" key="11">
    <source>
        <dbReference type="EMBL" id="KAK9818074.1"/>
    </source>
</evidence>
<dbReference type="AlphaFoldDB" id="A0AAW1QBR5"/>
<evidence type="ECO:0000256" key="6">
    <source>
        <dbReference type="ARBA" id="ARBA00023242"/>
    </source>
</evidence>
<feature type="compositionally biased region" description="Low complexity" evidence="9">
    <location>
        <begin position="715"/>
        <end position="729"/>
    </location>
</feature>
<comment type="subcellular location">
    <subcellularLocation>
        <location evidence="1">Nucleus</location>
    </subcellularLocation>
</comment>
<feature type="region of interest" description="Disordered" evidence="9">
    <location>
        <begin position="637"/>
        <end position="729"/>
    </location>
</feature>
<evidence type="ECO:0000313" key="12">
    <source>
        <dbReference type="Proteomes" id="UP001489004"/>
    </source>
</evidence>
<dbReference type="EMBL" id="JALJOR010000004">
    <property type="protein sequence ID" value="KAK9818074.1"/>
    <property type="molecule type" value="Genomic_DNA"/>
</dbReference>
<evidence type="ECO:0000256" key="7">
    <source>
        <dbReference type="PROSITE-ProRule" id="PRU00023"/>
    </source>
</evidence>
<dbReference type="InterPro" id="IPR036322">
    <property type="entry name" value="WD40_repeat_dom_sf"/>
</dbReference>
<dbReference type="InterPro" id="IPR001680">
    <property type="entry name" value="WD40_rpt"/>
</dbReference>
<evidence type="ECO:0000256" key="3">
    <source>
        <dbReference type="ARBA" id="ARBA00022574"/>
    </source>
</evidence>
<dbReference type="PANTHER" id="PTHR22850">
    <property type="entry name" value="WD40 REPEAT FAMILY"/>
    <property type="match status" value="1"/>
</dbReference>
<dbReference type="InterPro" id="IPR020472">
    <property type="entry name" value="WD40_PAC1"/>
</dbReference>
<dbReference type="PROSITE" id="PS50297">
    <property type="entry name" value="ANK_REP_REGION"/>
    <property type="match status" value="1"/>
</dbReference>
<keyword evidence="5" id="KW-0156">Chromatin regulator</keyword>
<protein>
    <recommendedName>
        <fullName evidence="10">Histone-binding protein RBBP4-like N-terminal domain-containing protein</fullName>
    </recommendedName>
</protein>
<organism evidence="11 12">
    <name type="scientific">[Myrmecia] bisecta</name>
    <dbReference type="NCBI Taxonomy" id="41462"/>
    <lineage>
        <taxon>Eukaryota</taxon>
        <taxon>Viridiplantae</taxon>
        <taxon>Chlorophyta</taxon>
        <taxon>core chlorophytes</taxon>
        <taxon>Trebouxiophyceae</taxon>
        <taxon>Trebouxiales</taxon>
        <taxon>Trebouxiaceae</taxon>
        <taxon>Myrmecia</taxon>
    </lineage>
</organism>
<dbReference type="GO" id="GO:0005634">
    <property type="term" value="C:nucleus"/>
    <property type="evidence" value="ECO:0007669"/>
    <property type="project" value="UniProtKB-SubCell"/>
</dbReference>
<evidence type="ECO:0000256" key="9">
    <source>
        <dbReference type="SAM" id="MobiDB-lite"/>
    </source>
</evidence>
<keyword evidence="12" id="KW-1185">Reference proteome</keyword>
<dbReference type="GO" id="GO:0006325">
    <property type="term" value="P:chromatin organization"/>
    <property type="evidence" value="ECO:0007669"/>
    <property type="project" value="UniProtKB-KW"/>
</dbReference>
<dbReference type="Pfam" id="PF00023">
    <property type="entry name" value="Ank"/>
    <property type="match status" value="1"/>
</dbReference>
<dbReference type="PROSITE" id="PS50294">
    <property type="entry name" value="WD_REPEATS_REGION"/>
    <property type="match status" value="1"/>
</dbReference>
<keyword evidence="6" id="KW-0539">Nucleus</keyword>
<dbReference type="SMART" id="SM00248">
    <property type="entry name" value="ANK"/>
    <property type="match status" value="3"/>
</dbReference>
<comment type="similarity">
    <text evidence="2">Belongs to the WD repeat RBAP46/RBAP48/MSI1 family.</text>
</comment>
<sequence length="729" mass="78122">MRLAAAGPAASVGHNPDLRERCLRPVSERLFQKHDYFLCRFLAAQGWVDASYQLAVVAVVGRLDLCQMLLRHEADAEWAGSRACRHAAEYGHIEVLELLLKHVDAQDGKPLAGASEAGNLAIVEVLLNAGATPCASALRTAAKGGHSPVVRLLLQKGADVRQAGSALEDASKSGHMEAMVEEDEPGTVLEGPKEEAHTKWKQHIPYLYDWFANHHLTWPSLSCRWGPIVEEKTHKVVRELYLSERTGSEGDPNKLYVAQAQIAKKRVAAAETITGFKDQNQSPYIKLTKLILHPGEPNKLRECPAHPSVIVTHTDAKELFVWNLKNQPNRQGEKGEKKKELSVPDLTLTGHTDDAEFALGMGSAAPLVASGGKDKMVLMWSLEDHITSLTTPAEPPAGKGAKKLPTLGARTKFKGHTATVEDVVFLPGSDDELASVGDDYNLFLWDARAGTAPAASVANAHEAGSDLHCIDWSALRPELLATGSADGSLKVWDRRKLDGPASALFAWKKHHKAPVMRVEWSPTAASVLASGGDDHLICLWDLEKQRAAAGGDAAGEAKRVRSAVPDQLVFQHAGHRAQVADFQWSPDDPWTLLSVSDDSVAAAGGTLQMWRVNDLIYRPEAEVLAELEQHRDYIVTGNREPPAKASDAKPAAAANAPAKEASAAATEPAEGAATAPQLTNVSDSSLVAPSQPPTASHGSAGPGPAVPYLGQGTTQQVQDPSAQSQQGVH</sequence>
<dbReference type="InterPro" id="IPR050459">
    <property type="entry name" value="WD_repeat_RBAP46/RBAP48/MSI1"/>
</dbReference>
<accession>A0AAW1QBR5</accession>
<proteinExistence type="inferred from homology"/>
<dbReference type="InterPro" id="IPR019775">
    <property type="entry name" value="WD40_repeat_CS"/>
</dbReference>
<feature type="domain" description="Histone-binding protein RBBP4-like N-terminal" evidence="10">
    <location>
        <begin position="196"/>
        <end position="262"/>
    </location>
</feature>
<dbReference type="SUPFAM" id="SSF50978">
    <property type="entry name" value="WD40 repeat-like"/>
    <property type="match status" value="1"/>
</dbReference>
<dbReference type="Pfam" id="PF12796">
    <property type="entry name" value="Ank_2"/>
    <property type="match status" value="1"/>
</dbReference>
<keyword evidence="7" id="KW-0040">ANK repeat</keyword>
<evidence type="ECO:0000256" key="8">
    <source>
        <dbReference type="PROSITE-ProRule" id="PRU00221"/>
    </source>
</evidence>
<reference evidence="11 12" key="1">
    <citation type="journal article" date="2024" name="Nat. Commun.">
        <title>Phylogenomics reveals the evolutionary origins of lichenization in chlorophyte algae.</title>
        <authorList>
            <person name="Puginier C."/>
            <person name="Libourel C."/>
            <person name="Otte J."/>
            <person name="Skaloud P."/>
            <person name="Haon M."/>
            <person name="Grisel S."/>
            <person name="Petersen M."/>
            <person name="Berrin J.G."/>
            <person name="Delaux P.M."/>
            <person name="Dal Grande F."/>
            <person name="Keller J."/>
        </authorList>
    </citation>
    <scope>NUCLEOTIDE SEQUENCE [LARGE SCALE GENOMIC DNA]</scope>
    <source>
        <strain evidence="11 12">SAG 2043</strain>
    </source>
</reference>
<feature type="compositionally biased region" description="Polar residues" evidence="9">
    <location>
        <begin position="677"/>
        <end position="697"/>
    </location>
</feature>
<comment type="caution">
    <text evidence="11">The sequence shown here is derived from an EMBL/GenBank/DDBJ whole genome shotgun (WGS) entry which is preliminary data.</text>
</comment>
<evidence type="ECO:0000256" key="5">
    <source>
        <dbReference type="ARBA" id="ARBA00022853"/>
    </source>
</evidence>
<keyword evidence="4" id="KW-0677">Repeat</keyword>
<dbReference type="Gene3D" id="1.25.40.20">
    <property type="entry name" value="Ankyrin repeat-containing domain"/>
    <property type="match status" value="1"/>
</dbReference>
<dbReference type="InterPro" id="IPR036770">
    <property type="entry name" value="Ankyrin_rpt-contain_sf"/>
</dbReference>
<feature type="repeat" description="WD" evidence="8">
    <location>
        <begin position="479"/>
        <end position="493"/>
    </location>
</feature>
<feature type="repeat" description="ANK" evidence="7">
    <location>
        <begin position="136"/>
        <end position="165"/>
    </location>
</feature>
<evidence type="ECO:0000256" key="1">
    <source>
        <dbReference type="ARBA" id="ARBA00004123"/>
    </source>
</evidence>
<feature type="repeat" description="WD" evidence="8">
    <location>
        <begin position="413"/>
        <end position="455"/>
    </location>
</feature>
<dbReference type="Gene3D" id="2.130.10.10">
    <property type="entry name" value="YVTN repeat-like/Quinoprotein amine dehydrogenase"/>
    <property type="match status" value="1"/>
</dbReference>
<gene>
    <name evidence="11" type="ORF">WJX72_006679</name>
</gene>
<dbReference type="PROSITE" id="PS50082">
    <property type="entry name" value="WD_REPEATS_2"/>
    <property type="match status" value="3"/>
</dbReference>